<proteinExistence type="predicted"/>
<comment type="caution">
    <text evidence="2">The sequence shown here is derived from an EMBL/GenBank/DDBJ whole genome shotgun (WGS) entry which is preliminary data.</text>
</comment>
<name>A0ABP8W7Q0_9MICO</name>
<evidence type="ECO:0008006" key="4">
    <source>
        <dbReference type="Google" id="ProtNLM"/>
    </source>
</evidence>
<evidence type="ECO:0000256" key="1">
    <source>
        <dbReference type="SAM" id="MobiDB-lite"/>
    </source>
</evidence>
<dbReference type="RefSeq" id="WP_345376630.1">
    <property type="nucleotide sequence ID" value="NZ_BAABLM010000006.1"/>
</dbReference>
<protein>
    <recommendedName>
        <fullName evidence="4">DUF3426 domain-containing protein</fullName>
    </recommendedName>
</protein>
<evidence type="ECO:0000313" key="2">
    <source>
        <dbReference type="EMBL" id="GAA4681736.1"/>
    </source>
</evidence>
<keyword evidence="3" id="KW-1185">Reference proteome</keyword>
<evidence type="ECO:0000313" key="3">
    <source>
        <dbReference type="Proteomes" id="UP001501295"/>
    </source>
</evidence>
<organism evidence="2 3">
    <name type="scientific">Frondihabitans cladoniiphilus</name>
    <dbReference type="NCBI Taxonomy" id="715785"/>
    <lineage>
        <taxon>Bacteria</taxon>
        <taxon>Bacillati</taxon>
        <taxon>Actinomycetota</taxon>
        <taxon>Actinomycetes</taxon>
        <taxon>Micrococcales</taxon>
        <taxon>Microbacteriaceae</taxon>
        <taxon>Frondihabitans</taxon>
    </lineage>
</organism>
<dbReference type="Proteomes" id="UP001501295">
    <property type="component" value="Unassembled WGS sequence"/>
</dbReference>
<accession>A0ABP8W7Q0</accession>
<gene>
    <name evidence="2" type="ORF">GCM10025780_28900</name>
</gene>
<dbReference type="EMBL" id="BAABLM010000006">
    <property type="protein sequence ID" value="GAA4681736.1"/>
    <property type="molecule type" value="Genomic_DNA"/>
</dbReference>
<reference evidence="3" key="1">
    <citation type="journal article" date="2019" name="Int. J. Syst. Evol. Microbiol.">
        <title>The Global Catalogue of Microorganisms (GCM) 10K type strain sequencing project: providing services to taxonomists for standard genome sequencing and annotation.</title>
        <authorList>
            <consortium name="The Broad Institute Genomics Platform"/>
            <consortium name="The Broad Institute Genome Sequencing Center for Infectious Disease"/>
            <person name="Wu L."/>
            <person name="Ma J."/>
        </authorList>
    </citation>
    <scope>NUCLEOTIDE SEQUENCE [LARGE SCALE GENOMIC DNA]</scope>
    <source>
        <strain evidence="3">JCM 18956</strain>
    </source>
</reference>
<sequence length="188" mass="20251">MVAPFVKALGALVVGAPVAAVLGLTARSLKKQEDAAVPVVSSGDSPLRVEVFSTYRDKRTHEVLSPSSFKKGYVSYDFRLQNTSARAVRGVVIELEDAQGDVVGHVRVGEVAPHAFHVFAAKKPWTRALEEHRVALSAAPAAVLTWRSAVGRRRAVAPVSPVRALGESPREVKRRSREKAPVRASIMA</sequence>
<feature type="region of interest" description="Disordered" evidence="1">
    <location>
        <begin position="166"/>
        <end position="188"/>
    </location>
</feature>